<dbReference type="Proteomes" id="UP001338125">
    <property type="component" value="Unassembled WGS sequence"/>
</dbReference>
<keyword evidence="2" id="KW-0597">Phosphoprotein</keyword>
<dbReference type="Gene3D" id="3.30.559.30">
    <property type="entry name" value="Nonribosomal peptide synthetase, condensation domain"/>
    <property type="match status" value="2"/>
</dbReference>
<dbReference type="InterPro" id="IPR009081">
    <property type="entry name" value="PP-bd_ACP"/>
</dbReference>
<comment type="caution">
    <text evidence="6">The sequence shown here is derived from an EMBL/GenBank/DDBJ whole genome shotgun (WGS) entry which is preliminary data.</text>
</comment>
<evidence type="ECO:0000256" key="1">
    <source>
        <dbReference type="ARBA" id="ARBA00022450"/>
    </source>
</evidence>
<dbReference type="Gene3D" id="2.30.38.10">
    <property type="entry name" value="Luciferase, Domain 3"/>
    <property type="match status" value="1"/>
</dbReference>
<feature type="domain" description="Carrier" evidence="5">
    <location>
        <begin position="773"/>
        <end position="849"/>
    </location>
</feature>
<dbReference type="Gene3D" id="3.30.559.10">
    <property type="entry name" value="Chloramphenicol acetyltransferase-like domain"/>
    <property type="match status" value="1"/>
</dbReference>
<dbReference type="InterPro" id="IPR001242">
    <property type="entry name" value="Condensation_dom"/>
</dbReference>
<dbReference type="InterPro" id="IPR000873">
    <property type="entry name" value="AMP-dep_synth/lig_dom"/>
</dbReference>
<dbReference type="SUPFAM" id="SSF52777">
    <property type="entry name" value="CoA-dependent acyltransferases"/>
    <property type="match status" value="3"/>
</dbReference>
<evidence type="ECO:0000256" key="3">
    <source>
        <dbReference type="ARBA" id="ARBA00022598"/>
    </source>
</evidence>
<dbReference type="PROSITE" id="PS00012">
    <property type="entry name" value="PHOSPHOPANTETHEINE"/>
    <property type="match status" value="2"/>
</dbReference>
<keyword evidence="7" id="KW-1185">Reference proteome</keyword>
<gene>
    <name evidence="6" type="ORF">PT974_03060</name>
</gene>
<organism evidence="6 7">
    <name type="scientific">Cladobotryum mycophilum</name>
    <dbReference type="NCBI Taxonomy" id="491253"/>
    <lineage>
        <taxon>Eukaryota</taxon>
        <taxon>Fungi</taxon>
        <taxon>Dikarya</taxon>
        <taxon>Ascomycota</taxon>
        <taxon>Pezizomycotina</taxon>
        <taxon>Sordariomycetes</taxon>
        <taxon>Hypocreomycetidae</taxon>
        <taxon>Hypocreales</taxon>
        <taxon>Hypocreaceae</taxon>
        <taxon>Cladobotryum</taxon>
    </lineage>
</organism>
<name>A0ABR0SWZ3_9HYPO</name>
<dbReference type="PANTHER" id="PTHR45527:SF3">
    <property type="entry name" value="SIDEROPHORE SYNTHETASE (EUROFUNG)"/>
    <property type="match status" value="1"/>
</dbReference>
<sequence>MHSLTGRCNGAYNRQKNVLEDPGYATFPVLPPSVQQPRADARLEHRFAQPRGRCENTSTVSLVQSAWALVVGRVTNSRDVVFGVTISGEDTSLGIDNDDTSATTALLRLGWKRDQKVLGYLEDTQEQTMRMLSFDQRAIGKTSQSIAQTWPSEVQTLLLTQVEETGYKRESIVQDVLRSHQPANKYSLLLDISIGIDKIICVAQFDPRVIEPWMMQRLLEQLEFTIRQLDGANSDERLMDLEAVRPQELRRLWEWNGVVPESVNECFHETFGERAKTYSQAPAISAWDGELTYGELDNLTTKLARRLLDLGVGQGTTVPLYFEKSMWTTVALLGVVKAGGTFVFFDPSLPEQRLQAMAKQVKADLILTCRANYDKSLRMVRDVIIIDSDFLADLKDQSKLPVVDPSSIMYVVFTSGSTGTPKAATITHTNVSSVLHHQLKLLDLNEDARVYDFASYSFTDASYNVFMALGVGGCLCVPKDEDRKNRLTESIASLRANIIDVTPSVAQFLTPDDIPTVNLIIFGGENLRMGDVMPWWGRVRIANFYGQSECTTNGTFNVNAPTPKDATYMGKAAGHVSWIVDPEDHNQLMPIGCIGELLFEGPSVGHGYVGDLDKTAAAFVADPAWLVQGGPVDLGDEADYTQVKIRGQRVELGEVEHQMQLGMPEAKQLVVEVVVPSGENANPLLAAFVEIEDDGDNAMTDSMARILQMPSGVEETLLENLPTYMVPTVLFGVGKLPATATGKISRRLLREIAATFSAQELAELQTTGEKKRQPVTHMEERMQKLWSGILHIDAGVIGLDDNFFRLGGDSIAAMKVVGEARKLGIHLSVADIFQNLTLERVSNKGLNLADDHDFAEVAPFSLLSKTFDVQSFLEDASVQCQVDQTDIKDAYPCTPLQEGLQFLALKQPGDYIMQYVLELSPDISISRFYDAWEEMIKATPMLRTRIVRHGELGFLQVELEHIRPIEWIEAMALDDYLLTDRRRLMVPGTPLVRYALIKDETGAHRHFVWTLHHLLYDGWSLHLMFDALNRAYRGDTLQESPDFKRFIKYVGDQSTDQSSNYWRSLLADLNFAPFPELPQEMEQPQANQVIKYKLTTPKERPLDITIATLIQASWALVISRHTGSQDVVFGATVSGRNAPVPGVDGMAGPVFATVPVRIDTSNRAISQYLGEVQQQATERIPFEQTGLHQISKINQECREACVFQTLMVIQPAKDHTTTESALGTWRDSGQLEWINTYALVLEMQLGTDDVTTITARFDPRAVEPWMVEKLLHRLEFVMEQLSRLDQELGLEVIEMMTDGDLESITRWNDLTSAPVQQTRAWVLDRNNNKQLAPVGAVGQLALEVQKEDPELRALIETAALPNTDPSHQIMNLVRDLGDRGLLYKTGDLVRYAEDGSLVFTGRRNGPVKQQENLAEINKQRGQTATNAVEWLLQRLWAKVLDVKPSDISIDDDFFSIGGDSMSAVRLTAAARSCLMDICIEDIVREKTIARLGVNLVSSIFQLR</sequence>
<evidence type="ECO:0000313" key="6">
    <source>
        <dbReference type="EMBL" id="KAK5996305.1"/>
    </source>
</evidence>
<dbReference type="EMBL" id="JAVFKD010000003">
    <property type="protein sequence ID" value="KAK5996305.1"/>
    <property type="molecule type" value="Genomic_DNA"/>
</dbReference>
<dbReference type="SUPFAM" id="SSF56801">
    <property type="entry name" value="Acetyl-CoA synthetase-like"/>
    <property type="match status" value="2"/>
</dbReference>
<dbReference type="Gene3D" id="1.10.1200.10">
    <property type="entry name" value="ACP-like"/>
    <property type="match status" value="2"/>
</dbReference>
<protein>
    <submittedName>
        <fullName evidence="6">Nonribosomal peptide synthetase dtxS1</fullName>
    </submittedName>
</protein>
<keyword evidence="3" id="KW-0436">Ligase</keyword>
<dbReference type="Pfam" id="PF00668">
    <property type="entry name" value="Condensation"/>
    <property type="match status" value="1"/>
</dbReference>
<dbReference type="PROSITE" id="PS50075">
    <property type="entry name" value="CARRIER"/>
    <property type="match status" value="2"/>
</dbReference>
<accession>A0ABR0SWZ3</accession>
<evidence type="ECO:0000259" key="5">
    <source>
        <dbReference type="PROSITE" id="PS50075"/>
    </source>
</evidence>
<proteinExistence type="inferred from homology"/>
<comment type="similarity">
    <text evidence="4">Belongs to the NRP synthetase family.</text>
</comment>
<dbReference type="InterPro" id="IPR020845">
    <property type="entry name" value="AMP-binding_CS"/>
</dbReference>
<dbReference type="InterPro" id="IPR023213">
    <property type="entry name" value="CAT-like_dom_sf"/>
</dbReference>
<evidence type="ECO:0000256" key="2">
    <source>
        <dbReference type="ARBA" id="ARBA00022553"/>
    </source>
</evidence>
<feature type="domain" description="Carrier" evidence="5">
    <location>
        <begin position="1423"/>
        <end position="1499"/>
    </location>
</feature>
<dbReference type="CDD" id="cd19545">
    <property type="entry name" value="FUM14_C_NRPS-like"/>
    <property type="match status" value="1"/>
</dbReference>
<dbReference type="Pfam" id="PF00550">
    <property type="entry name" value="PP-binding"/>
    <property type="match status" value="2"/>
</dbReference>
<dbReference type="InterPro" id="IPR036736">
    <property type="entry name" value="ACP-like_sf"/>
</dbReference>
<evidence type="ECO:0000313" key="7">
    <source>
        <dbReference type="Proteomes" id="UP001338125"/>
    </source>
</evidence>
<reference evidence="6 7" key="1">
    <citation type="submission" date="2024-01" db="EMBL/GenBank/DDBJ databases">
        <title>Complete genome of Cladobotryum mycophilum ATHUM6906.</title>
        <authorList>
            <person name="Christinaki A.C."/>
            <person name="Myridakis A.I."/>
            <person name="Kouvelis V.N."/>
        </authorList>
    </citation>
    <scope>NUCLEOTIDE SEQUENCE [LARGE SCALE GENOMIC DNA]</scope>
    <source>
        <strain evidence="6 7">ATHUM6906</strain>
    </source>
</reference>
<evidence type="ECO:0000256" key="4">
    <source>
        <dbReference type="ARBA" id="ARBA00029454"/>
    </source>
</evidence>
<dbReference type="Gene3D" id="3.30.300.30">
    <property type="match status" value="1"/>
</dbReference>
<dbReference type="InterPro" id="IPR045851">
    <property type="entry name" value="AMP-bd_C_sf"/>
</dbReference>
<dbReference type="CDD" id="cd05918">
    <property type="entry name" value="A_NRPS_SidN3_like"/>
    <property type="match status" value="1"/>
</dbReference>
<dbReference type="PANTHER" id="PTHR45527">
    <property type="entry name" value="NONRIBOSOMAL PEPTIDE SYNTHETASE"/>
    <property type="match status" value="1"/>
</dbReference>
<dbReference type="InterPro" id="IPR042099">
    <property type="entry name" value="ANL_N_sf"/>
</dbReference>
<dbReference type="Pfam" id="PF00501">
    <property type="entry name" value="AMP-binding"/>
    <property type="match status" value="1"/>
</dbReference>
<keyword evidence="1" id="KW-0596">Phosphopantetheine</keyword>
<dbReference type="InterPro" id="IPR006162">
    <property type="entry name" value="Ppantetheine_attach_site"/>
</dbReference>
<dbReference type="PROSITE" id="PS00455">
    <property type="entry name" value="AMP_BINDING"/>
    <property type="match status" value="1"/>
</dbReference>
<dbReference type="SUPFAM" id="SSF47336">
    <property type="entry name" value="ACP-like"/>
    <property type="match status" value="2"/>
</dbReference>
<dbReference type="Gene3D" id="3.40.50.12780">
    <property type="entry name" value="N-terminal domain of ligase-like"/>
    <property type="match status" value="1"/>
</dbReference>